<name>A0A4Y6Q1A0_PERCE</name>
<dbReference type="InterPro" id="IPR016181">
    <property type="entry name" value="Acyl_CoA_acyltransferase"/>
</dbReference>
<dbReference type="InterPro" id="IPR050276">
    <property type="entry name" value="MshD_Acetyltransferase"/>
</dbReference>
<dbReference type="SUPFAM" id="SSF55729">
    <property type="entry name" value="Acyl-CoA N-acyltransferases (Nat)"/>
    <property type="match status" value="1"/>
</dbReference>
<sequence>MEAYRGADRAGQRMSWRLDEPRLVREGDALRVREAGADDLEAILAIEETAHPTPWIAEVFEREMALDWSYLWLFERGNKAVGFLVFWVIHDEVHILNVAVDPACRRQGIATAVLVYLVEIAEEHASSFVTLEVREHNQAAIALYESLGFEIIGKREQYYADTGEDAFIMSCIL</sequence>
<keyword evidence="2" id="KW-0808">Transferase</keyword>
<accession>A0A5B8YC88</accession>
<dbReference type="EMBL" id="CP041186">
    <property type="protein sequence ID" value="QDG54219.1"/>
    <property type="molecule type" value="Genomic_DNA"/>
</dbReference>
<protein>
    <submittedName>
        <fullName evidence="2">Ribosomal-protein-alanine N-acetyltransferase</fullName>
    </submittedName>
</protein>
<evidence type="ECO:0000313" key="3">
    <source>
        <dbReference type="Proteomes" id="UP000315995"/>
    </source>
</evidence>
<dbReference type="Pfam" id="PF00583">
    <property type="entry name" value="Acetyltransf_1"/>
    <property type="match status" value="1"/>
</dbReference>
<keyword evidence="3" id="KW-1185">Reference proteome</keyword>
<dbReference type="PROSITE" id="PS51186">
    <property type="entry name" value="GNAT"/>
    <property type="match status" value="1"/>
</dbReference>
<dbReference type="InterPro" id="IPR000182">
    <property type="entry name" value="GNAT_dom"/>
</dbReference>
<dbReference type="OrthoDB" id="529907at2"/>
<proteinExistence type="predicted"/>
<reference evidence="2 3" key="1">
    <citation type="submission" date="2019-06" db="EMBL/GenBank/DDBJ databases">
        <title>Persicimonas caeni gen. nov., sp. nov., a predatory bacterium isolated from solar saltern.</title>
        <authorList>
            <person name="Wang S."/>
        </authorList>
    </citation>
    <scope>NUCLEOTIDE SEQUENCE [LARGE SCALE GENOMIC DNA]</scope>
    <source>
        <strain evidence="2 3">YN101</strain>
    </source>
</reference>
<dbReference type="GO" id="GO:0008999">
    <property type="term" value="F:protein-N-terminal-alanine acetyltransferase activity"/>
    <property type="evidence" value="ECO:0007669"/>
    <property type="project" value="TreeGrafter"/>
</dbReference>
<dbReference type="Proteomes" id="UP000315995">
    <property type="component" value="Chromosome"/>
</dbReference>
<dbReference type="AlphaFoldDB" id="A0A4Y6Q1A0"/>
<feature type="domain" description="N-acetyltransferase" evidence="1">
    <location>
        <begin position="30"/>
        <end position="173"/>
    </location>
</feature>
<dbReference type="InterPro" id="IPR006464">
    <property type="entry name" value="AcTrfase_RimI/Ard1"/>
</dbReference>
<gene>
    <name evidence="2" type="primary">rimI</name>
    <name evidence="2" type="ORF">FIV42_26790</name>
</gene>
<accession>A0A4Y6Q1A0</accession>
<dbReference type="PANTHER" id="PTHR43617">
    <property type="entry name" value="L-AMINO ACID N-ACETYLTRANSFERASE"/>
    <property type="match status" value="1"/>
</dbReference>
<dbReference type="CDD" id="cd04301">
    <property type="entry name" value="NAT_SF"/>
    <property type="match status" value="1"/>
</dbReference>
<dbReference type="PANTHER" id="PTHR43617:SF20">
    <property type="entry name" value="N-ALPHA-ACETYLTRANSFERASE RIMI"/>
    <property type="match status" value="1"/>
</dbReference>
<evidence type="ECO:0000259" key="1">
    <source>
        <dbReference type="PROSITE" id="PS51186"/>
    </source>
</evidence>
<dbReference type="Gene3D" id="3.40.630.30">
    <property type="match status" value="1"/>
</dbReference>
<evidence type="ECO:0000313" key="2">
    <source>
        <dbReference type="EMBL" id="QDG54219.1"/>
    </source>
</evidence>
<dbReference type="NCBIfam" id="TIGR01575">
    <property type="entry name" value="rimI"/>
    <property type="match status" value="1"/>
</dbReference>
<organism evidence="2 3">
    <name type="scientific">Persicimonas caeni</name>
    <dbReference type="NCBI Taxonomy" id="2292766"/>
    <lineage>
        <taxon>Bacteria</taxon>
        <taxon>Deltaproteobacteria</taxon>
        <taxon>Bradymonadales</taxon>
        <taxon>Bradymonadaceae</taxon>
        <taxon>Persicimonas</taxon>
    </lineage>
</organism>